<dbReference type="InterPro" id="IPR002347">
    <property type="entry name" value="SDR_fam"/>
</dbReference>
<dbReference type="PANTHER" id="PTHR43157">
    <property type="entry name" value="PHOSPHATIDYLINOSITOL-GLYCAN BIOSYNTHESIS CLASS F PROTEIN-RELATED"/>
    <property type="match status" value="1"/>
</dbReference>
<proteinExistence type="predicted"/>
<feature type="transmembrane region" description="Helical" evidence="2">
    <location>
        <begin position="20"/>
        <end position="39"/>
    </location>
</feature>
<dbReference type="SUPFAM" id="SSF51735">
    <property type="entry name" value="NAD(P)-binding Rossmann-fold domains"/>
    <property type="match status" value="1"/>
</dbReference>
<comment type="caution">
    <text evidence="3">The sequence shown here is derived from an EMBL/GenBank/DDBJ whole genome shotgun (WGS) entry which is preliminary data.</text>
</comment>
<gene>
    <name evidence="3" type="ORF">V1264_019448</name>
</gene>
<dbReference type="CDD" id="cd05327">
    <property type="entry name" value="retinol-DH_like_SDR_c_like"/>
    <property type="match status" value="1"/>
</dbReference>
<dbReference type="Pfam" id="PF00106">
    <property type="entry name" value="adh_short"/>
    <property type="match status" value="1"/>
</dbReference>
<name>A0AAN9BEP3_9CAEN</name>
<evidence type="ECO:0000313" key="4">
    <source>
        <dbReference type="Proteomes" id="UP001374579"/>
    </source>
</evidence>
<dbReference type="AlphaFoldDB" id="A0AAN9BEP3"/>
<dbReference type="PANTHER" id="PTHR43157:SF31">
    <property type="entry name" value="PHOSPHATIDYLINOSITOL-GLYCAN BIOSYNTHESIS CLASS F PROTEIN"/>
    <property type="match status" value="1"/>
</dbReference>
<keyword evidence="2" id="KW-1133">Transmembrane helix</keyword>
<dbReference type="Gene3D" id="3.40.50.720">
    <property type="entry name" value="NAD(P)-binding Rossmann-like Domain"/>
    <property type="match status" value="1"/>
</dbReference>
<dbReference type="Proteomes" id="UP001374579">
    <property type="component" value="Unassembled WGS sequence"/>
</dbReference>
<keyword evidence="2" id="KW-0472">Membrane</keyword>
<dbReference type="PRINTS" id="PR00081">
    <property type="entry name" value="GDHRDH"/>
</dbReference>
<dbReference type="InterPro" id="IPR036291">
    <property type="entry name" value="NAD(P)-bd_dom_sf"/>
</dbReference>
<keyword evidence="4" id="KW-1185">Reference proteome</keyword>
<dbReference type="EMBL" id="JBAMIC010000008">
    <property type="protein sequence ID" value="KAK7104786.1"/>
    <property type="molecule type" value="Genomic_DNA"/>
</dbReference>
<sequence>MSKNDKMKEFMENMPNPDAIFQSWWPFIIAGLAGVLYGFRSWARGPKCVGGSKLNGKTAIVTGANCGVGKALATEFARRGARVILACRNETAGKEAEEEIRKDARSNNVVFMKLDLSSFKSIREFVDKFNEKEERLNLLVNNAGVMMCPEEKSADKFELQFAVNYLGTFLLTELLLDKLKASAPSRIINMTSAAAGLGEIDFDDINLKESYTPGKALAQSKFAVMLYTLHLAERLKDTKVTVNVVNPGIVNSNGHRYMPFKTSKFIRISFAPFVWFLMKTNEDGAQTVVFCATAEEVEGVTGKFYKDCQEAKLEEKMQDTELQQKLYKASLEWTKVDKKE</sequence>
<evidence type="ECO:0000256" key="1">
    <source>
        <dbReference type="ARBA" id="ARBA00023002"/>
    </source>
</evidence>
<dbReference type="GO" id="GO:0016491">
    <property type="term" value="F:oxidoreductase activity"/>
    <property type="evidence" value="ECO:0007669"/>
    <property type="project" value="UniProtKB-KW"/>
</dbReference>
<protein>
    <recommendedName>
        <fullName evidence="5">Retinol dehydrogenase 13</fullName>
    </recommendedName>
</protein>
<keyword evidence="1" id="KW-0560">Oxidoreductase</keyword>
<keyword evidence="2" id="KW-0812">Transmembrane</keyword>
<reference evidence="3 4" key="1">
    <citation type="submission" date="2024-02" db="EMBL/GenBank/DDBJ databases">
        <title>Chromosome-scale genome assembly of the rough periwinkle Littorina saxatilis.</title>
        <authorList>
            <person name="De Jode A."/>
            <person name="Faria R."/>
            <person name="Formenti G."/>
            <person name="Sims Y."/>
            <person name="Smith T.P."/>
            <person name="Tracey A."/>
            <person name="Wood J.M.D."/>
            <person name="Zagrodzka Z.B."/>
            <person name="Johannesson K."/>
            <person name="Butlin R.K."/>
            <person name="Leder E.H."/>
        </authorList>
    </citation>
    <scope>NUCLEOTIDE SEQUENCE [LARGE SCALE GENOMIC DNA]</scope>
    <source>
        <strain evidence="3">Snail1</strain>
        <tissue evidence="3">Muscle</tissue>
    </source>
</reference>
<organism evidence="3 4">
    <name type="scientific">Littorina saxatilis</name>
    <dbReference type="NCBI Taxonomy" id="31220"/>
    <lineage>
        <taxon>Eukaryota</taxon>
        <taxon>Metazoa</taxon>
        <taxon>Spiralia</taxon>
        <taxon>Lophotrochozoa</taxon>
        <taxon>Mollusca</taxon>
        <taxon>Gastropoda</taxon>
        <taxon>Caenogastropoda</taxon>
        <taxon>Littorinimorpha</taxon>
        <taxon>Littorinoidea</taxon>
        <taxon>Littorinidae</taxon>
        <taxon>Littorina</taxon>
    </lineage>
</organism>
<accession>A0AAN9BEP3</accession>
<evidence type="ECO:0000313" key="3">
    <source>
        <dbReference type="EMBL" id="KAK7104786.1"/>
    </source>
</evidence>
<evidence type="ECO:0008006" key="5">
    <source>
        <dbReference type="Google" id="ProtNLM"/>
    </source>
</evidence>
<evidence type="ECO:0000256" key="2">
    <source>
        <dbReference type="SAM" id="Phobius"/>
    </source>
</evidence>